<evidence type="ECO:0000313" key="1">
    <source>
        <dbReference type="EMBL" id="CAR54882.1"/>
    </source>
</evidence>
<name>B4EFN3_BURCJ</name>
<dbReference type="Pfam" id="PF07799">
    <property type="entry name" value="DUF1643"/>
    <property type="match status" value="1"/>
</dbReference>
<dbReference type="BioCyc" id="BCEN216591:G1G1V-5025-MONOMER"/>
<dbReference type="EMBL" id="AM747721">
    <property type="protein sequence ID" value="CAR54882.1"/>
    <property type="molecule type" value="Genomic_DNA"/>
</dbReference>
<dbReference type="AlphaFoldDB" id="B4EFN3"/>
<dbReference type="InterPro" id="IPR012441">
    <property type="entry name" value="DUF1643"/>
</dbReference>
<dbReference type="Proteomes" id="UP000001035">
    <property type="component" value="Chromosome 2"/>
</dbReference>
<keyword evidence="2" id="KW-1185">Reference proteome</keyword>
<accession>B4EFN3</accession>
<protein>
    <submittedName>
        <fullName evidence="1">Hypothetical phage protein</fullName>
    </submittedName>
</protein>
<organism evidence="1 2">
    <name type="scientific">Burkholderia cenocepacia (strain ATCC BAA-245 / DSM 16553 / LMG 16656 / NCTC 13227 / J2315 / CF5610)</name>
    <name type="common">Burkholderia cepacia (strain J2315)</name>
    <dbReference type="NCBI Taxonomy" id="216591"/>
    <lineage>
        <taxon>Bacteria</taxon>
        <taxon>Pseudomonadati</taxon>
        <taxon>Pseudomonadota</taxon>
        <taxon>Betaproteobacteria</taxon>
        <taxon>Burkholderiales</taxon>
        <taxon>Burkholderiaceae</taxon>
        <taxon>Burkholderia</taxon>
        <taxon>Burkholderia cepacia complex</taxon>
    </lineage>
</organism>
<proteinExistence type="predicted"/>
<dbReference type="eggNOG" id="COG4333">
    <property type="taxonomic scope" value="Bacteria"/>
</dbReference>
<evidence type="ECO:0000313" key="2">
    <source>
        <dbReference type="Proteomes" id="UP000001035"/>
    </source>
</evidence>
<dbReference type="HOGENOM" id="CLU_097481_0_1_4"/>
<reference evidence="1 2" key="1">
    <citation type="journal article" date="2009" name="J. Bacteriol.">
        <title>The genome of Burkholderia cenocepacia J2315, an epidemic pathogen of cystic fibrosis patients.</title>
        <authorList>
            <person name="Holden M.T."/>
            <person name="Seth-Smith H.M."/>
            <person name="Crossman L.C."/>
            <person name="Sebaihia M."/>
            <person name="Bentley S.D."/>
            <person name="Cerdeno-Tarraga A.M."/>
            <person name="Thomson N.R."/>
            <person name="Bason N."/>
            <person name="Quail M.A."/>
            <person name="Sharp S."/>
            <person name="Cherevach I."/>
            <person name="Churcher C."/>
            <person name="Goodhead I."/>
            <person name="Hauser H."/>
            <person name="Holroyd N."/>
            <person name="Mungall K."/>
            <person name="Scott P."/>
            <person name="Walker D."/>
            <person name="White B."/>
            <person name="Rose H."/>
            <person name="Iversen P."/>
            <person name="Mil-Homens D."/>
            <person name="Rocha E.P."/>
            <person name="Fialho A.M."/>
            <person name="Baldwin A."/>
            <person name="Dowson C."/>
            <person name="Barrell B.G."/>
            <person name="Govan J.R."/>
            <person name="Vandamme P."/>
            <person name="Hart C.A."/>
            <person name="Mahenthiralingam E."/>
            <person name="Parkhill J."/>
        </authorList>
    </citation>
    <scope>NUCLEOTIDE SEQUENCE [LARGE SCALE GENOMIC DNA]</scope>
    <source>
        <strain evidence="2">ATCC BAA-245 / DSM 16553 / LMG 16656 / NCTC 13227 / J2315 / CF5610</strain>
    </source>
</reference>
<dbReference type="KEGG" id="bcj:BCAM1027"/>
<gene>
    <name evidence="1" type="ORF">BCAM1027</name>
</gene>
<sequence>MSAIISQCGKFRYRLDREVQMDGLTFAYFGINPSTADATLDDATVRKWIGFTKVNGGRRFIVGNVSAYRATDVKELADVLITPDQWRANLVQLSRIIEDADVLVPCWGNRSKAPKHMRNDFDTVLAMLQTSGKPVKHFGLTQSGDPKHPLMLGYDTKLIEWASRAPASEGEQK</sequence>
<dbReference type="RefSeq" id="WP_006488822.1">
    <property type="nucleotide sequence ID" value="NC_011001.1"/>
</dbReference>